<dbReference type="RefSeq" id="WP_132369885.1">
    <property type="nucleotide sequence ID" value="NZ_SMFR01000002.1"/>
</dbReference>
<dbReference type="OrthoDB" id="4560094at2"/>
<protein>
    <submittedName>
        <fullName evidence="1">Uncharacterized protein</fullName>
    </submittedName>
</protein>
<organism evidence="1 2">
    <name type="scientific">Nocardia alba</name>
    <dbReference type="NCBI Taxonomy" id="225051"/>
    <lineage>
        <taxon>Bacteria</taxon>
        <taxon>Bacillati</taxon>
        <taxon>Actinomycetota</taxon>
        <taxon>Actinomycetes</taxon>
        <taxon>Mycobacteriales</taxon>
        <taxon>Nocardiaceae</taxon>
        <taxon>Nocardia</taxon>
    </lineage>
</organism>
<sequence length="105" mass="11323">MTNYKGVRRRSLTIADRRSAAPSAAEGRDGSIPGEVVRTMSHDLLDYFAKCPQCGYAAQASETVRAFSSGLVERRLYRTCGMPCGWHDSSAQVADAVAAVALPTR</sequence>
<name>A0A4R1FQT1_9NOCA</name>
<evidence type="ECO:0000313" key="2">
    <source>
        <dbReference type="Proteomes" id="UP000294856"/>
    </source>
</evidence>
<dbReference type="STRING" id="1210063.GCA_001612665_01329"/>
<reference evidence="1 2" key="1">
    <citation type="submission" date="2019-03" db="EMBL/GenBank/DDBJ databases">
        <title>Genomic Encyclopedia of Type Strains, Phase IV (KMG-IV): sequencing the most valuable type-strain genomes for metagenomic binning, comparative biology and taxonomic classification.</title>
        <authorList>
            <person name="Goeker M."/>
        </authorList>
    </citation>
    <scope>NUCLEOTIDE SEQUENCE [LARGE SCALE GENOMIC DNA]</scope>
    <source>
        <strain evidence="1 2">DSM 44684</strain>
    </source>
</reference>
<comment type="caution">
    <text evidence="1">The sequence shown here is derived from an EMBL/GenBank/DDBJ whole genome shotgun (WGS) entry which is preliminary data.</text>
</comment>
<gene>
    <name evidence="1" type="ORF">DFR71_3670</name>
</gene>
<dbReference type="AlphaFoldDB" id="A0A4R1FQT1"/>
<keyword evidence="2" id="KW-1185">Reference proteome</keyword>
<evidence type="ECO:0000313" key="1">
    <source>
        <dbReference type="EMBL" id="TCJ97626.1"/>
    </source>
</evidence>
<dbReference type="Proteomes" id="UP000294856">
    <property type="component" value="Unassembled WGS sequence"/>
</dbReference>
<proteinExistence type="predicted"/>
<accession>A0A4R1FQT1</accession>
<dbReference type="EMBL" id="SMFR01000002">
    <property type="protein sequence ID" value="TCJ97626.1"/>
    <property type="molecule type" value="Genomic_DNA"/>
</dbReference>